<dbReference type="Proteomes" id="UP001623330">
    <property type="component" value="Unassembled WGS sequence"/>
</dbReference>
<evidence type="ECO:0000313" key="1">
    <source>
        <dbReference type="EMBL" id="KAL3233037.1"/>
    </source>
</evidence>
<organism evidence="1 2">
    <name type="scientific">Nakaseomyces bracarensis</name>
    <dbReference type="NCBI Taxonomy" id="273131"/>
    <lineage>
        <taxon>Eukaryota</taxon>
        <taxon>Fungi</taxon>
        <taxon>Dikarya</taxon>
        <taxon>Ascomycota</taxon>
        <taxon>Saccharomycotina</taxon>
        <taxon>Saccharomycetes</taxon>
        <taxon>Saccharomycetales</taxon>
        <taxon>Saccharomycetaceae</taxon>
        <taxon>Nakaseomyces</taxon>
    </lineage>
</organism>
<gene>
    <name evidence="1" type="ORF">RNJ44_04953</name>
</gene>
<accession>A0ABR4NWD5</accession>
<proteinExistence type="predicted"/>
<reference evidence="1 2" key="1">
    <citation type="submission" date="2024-05" db="EMBL/GenBank/DDBJ databases">
        <title>Long read based assembly of the Candida bracarensis genome reveals expanded adhesin content.</title>
        <authorList>
            <person name="Marcet-Houben M."/>
            <person name="Ksiezopolska E."/>
            <person name="Gabaldon T."/>
        </authorList>
    </citation>
    <scope>NUCLEOTIDE SEQUENCE [LARGE SCALE GENOMIC DNA]</scope>
    <source>
        <strain evidence="1 2">CBM6</strain>
    </source>
</reference>
<protein>
    <submittedName>
        <fullName evidence="1">Uncharacterized protein</fullName>
    </submittedName>
</protein>
<keyword evidence="2" id="KW-1185">Reference proteome</keyword>
<comment type="caution">
    <text evidence="1">The sequence shown here is derived from an EMBL/GenBank/DDBJ whole genome shotgun (WGS) entry which is preliminary data.</text>
</comment>
<sequence length="228" mass="25365">MSKQFKLGVITADDISPLSKSKLPHPTVMGNDVLGEVDYPENFHDELSESIMEHNNNAFDESFKTPSDTTISHLHHRNHSINNSVASYMNLGDLPVDSSISDFWSEVKSSVDDHIDDATTITSANTHSMDDDDLKLLSRDVSAVAPYTSSDTSLEDFLNHDDLDNDIVTPAQEVKLLCLRDNKGKFTLKTTRKKAKKEKKVKKNKVIRRKSGVAAMISTGIGINEFML</sequence>
<dbReference type="EMBL" id="JBEVYD010000005">
    <property type="protein sequence ID" value="KAL3233037.1"/>
    <property type="molecule type" value="Genomic_DNA"/>
</dbReference>
<evidence type="ECO:0000313" key="2">
    <source>
        <dbReference type="Proteomes" id="UP001623330"/>
    </source>
</evidence>
<name>A0ABR4NWD5_9SACH</name>